<dbReference type="GO" id="GO:0008270">
    <property type="term" value="F:zinc ion binding"/>
    <property type="evidence" value="ECO:0007669"/>
    <property type="project" value="UniProtKB-KW"/>
</dbReference>
<dbReference type="AlphaFoldDB" id="C5P3Z4"/>
<keyword evidence="6" id="KW-0833">Ubl conjugation pathway</keyword>
<keyword evidence="3" id="KW-0479">Metal-binding</keyword>
<dbReference type="Pfam" id="PF26191">
    <property type="entry name" value="RING-HC_RBR_RNF216"/>
    <property type="match status" value="1"/>
</dbReference>
<feature type="transmembrane region" description="Helical" evidence="9">
    <location>
        <begin position="464"/>
        <end position="488"/>
    </location>
</feature>
<evidence type="ECO:0000256" key="5">
    <source>
        <dbReference type="ARBA" id="ARBA00022771"/>
    </source>
</evidence>
<dbReference type="InterPro" id="IPR047546">
    <property type="entry name" value="Rcat_RBR_RNF216"/>
</dbReference>
<evidence type="ECO:0000256" key="1">
    <source>
        <dbReference type="ARBA" id="ARBA00004906"/>
    </source>
</evidence>
<proteinExistence type="predicted"/>
<dbReference type="KEGG" id="cpw:9696052"/>
<gene>
    <name evidence="11" type="ORF">CPC735_062850</name>
</gene>
<keyword evidence="9" id="KW-0812">Transmembrane</keyword>
<keyword evidence="9" id="KW-1133">Transmembrane helix</keyword>
<dbReference type="Gene3D" id="1.20.120.1750">
    <property type="match status" value="1"/>
</dbReference>
<dbReference type="OrthoDB" id="10009520at2759"/>
<evidence type="ECO:0000256" key="8">
    <source>
        <dbReference type="SAM" id="MobiDB-lite"/>
    </source>
</evidence>
<dbReference type="VEuPathDB" id="FungiDB:CPC735_062850"/>
<feature type="domain" description="RING-type" evidence="10">
    <location>
        <begin position="321"/>
        <end position="611"/>
    </location>
</feature>
<evidence type="ECO:0000256" key="2">
    <source>
        <dbReference type="ARBA" id="ARBA00022679"/>
    </source>
</evidence>
<evidence type="ECO:0000313" key="12">
    <source>
        <dbReference type="Proteomes" id="UP000009084"/>
    </source>
</evidence>
<dbReference type="Pfam" id="PF26200">
    <property type="entry name" value="Rcat_RNF216"/>
    <property type="match status" value="2"/>
</dbReference>
<reference evidence="11 12" key="1">
    <citation type="journal article" date="2009" name="Genome Res.">
        <title>Comparative genomic analyses of the human fungal pathogens Coccidioides and their relatives.</title>
        <authorList>
            <person name="Sharpton T.J."/>
            <person name="Stajich J.E."/>
            <person name="Rounsley S.D."/>
            <person name="Gardner M.J."/>
            <person name="Wortman J.R."/>
            <person name="Jordar V.S."/>
            <person name="Maiti R."/>
            <person name="Kodira C.D."/>
            <person name="Neafsey D.E."/>
            <person name="Zeng Q."/>
            <person name="Hung C.-Y."/>
            <person name="McMahan C."/>
            <person name="Muszewska A."/>
            <person name="Grynberg M."/>
            <person name="Mandel M.A."/>
            <person name="Kellner E.M."/>
            <person name="Barker B.M."/>
            <person name="Galgiani J.N."/>
            <person name="Orbach M.J."/>
            <person name="Kirkland T.N."/>
            <person name="Cole G.T."/>
            <person name="Henn M.R."/>
            <person name="Birren B.W."/>
            <person name="Taylor J.W."/>
        </authorList>
    </citation>
    <scope>NUCLEOTIDE SEQUENCE [LARGE SCALE GENOMIC DNA]</scope>
    <source>
        <strain evidence="12">C735</strain>
    </source>
</reference>
<dbReference type="InterPro" id="IPR044066">
    <property type="entry name" value="TRIAD_supradom"/>
</dbReference>
<dbReference type="EMBL" id="ACFW01000015">
    <property type="protein sequence ID" value="EER28412.1"/>
    <property type="molecule type" value="Genomic_DNA"/>
</dbReference>
<dbReference type="Proteomes" id="UP000009084">
    <property type="component" value="Unassembled WGS sequence"/>
</dbReference>
<evidence type="ECO:0000256" key="6">
    <source>
        <dbReference type="ARBA" id="ARBA00022786"/>
    </source>
</evidence>
<accession>C5P3Z4</accession>
<dbReference type="InterPro" id="IPR051628">
    <property type="entry name" value="LUBAC_E3_Ligases"/>
</dbReference>
<keyword evidence="5" id="KW-0863">Zinc-finger</keyword>
<keyword evidence="9" id="KW-0472">Membrane</keyword>
<protein>
    <recommendedName>
        <fullName evidence="10">RING-type domain-containing protein</fullName>
    </recommendedName>
</protein>
<sequence>MVFFLPFLRASKSPHSSGKGPPSSGNASTASLAPPSSVPITTASASSSSSSSAMATPASATLIEALRNNPFGTAGKSKCPATILNNEEEKEQERAELNRSLVILAELFPDVKIEVFRELLVRFDGDSRLQVCVEQLLRYRNEWVKGRWNVPTATDTDSTQTSKRVSDKGGKDSAWTKAVPEEEMFRSDHYKKAVKTALCQEFRSISRSAIDAVLAEVNYSYTRARPTLRHLSRKTWRVTLGNILSFKKSKEKDEPPLLVWQRQPNGDIGPHLKGTGSAELDGELRETFVVPLLARKKESQEDEDLRLAHELNEVEAQAADALYECSCCLSDIAFEQISMCSESSHVICFTCIQRTVHEALFGQGWGNSVNTEKSTLRCLAPLQNGACNGLLDTELVKRAILADKSGCETYQKFESRIAEESLLKSQLKLVRCPFCSYAEYDPVYHPSPPGLTWRFRRASVLPTICMIMVLLDMIPFLIVLLTAFLLLYPSTIPLIFSASVRNLCLRTRNQRFTCSNPTCGRDSCVTCHKPWQDPHICHEPLLLNLRTTVEAARTAAIKRTCPRCGLSFVKSSGCNKLTCVCGYSMCYLCRKALGPPLRQPGGNGFRPGRLRDQENLALLDAGFDGPVDLDEQSDEELPDDEEEGEGYKHFCEHFRINPGSRCTECNKCDLYMAEDEEAVAQRAGEKAEREWRYRQGLTTGPVPHHFGIVNAQLHDNRGRKSDPRTGRVFAPWEWNWKFDPKDWKARCRFWVKDVWRDERWKGEAQYLVDRIVEILIVVET</sequence>
<feature type="compositionally biased region" description="Polar residues" evidence="8">
    <location>
        <begin position="151"/>
        <end position="163"/>
    </location>
</feature>
<dbReference type="CDD" id="cd20353">
    <property type="entry name" value="Rcat_RBR_RNF216"/>
    <property type="match status" value="1"/>
</dbReference>
<evidence type="ECO:0000256" key="4">
    <source>
        <dbReference type="ARBA" id="ARBA00022737"/>
    </source>
</evidence>
<keyword evidence="7" id="KW-0862">Zinc</keyword>
<dbReference type="RefSeq" id="XP_003070557.1">
    <property type="nucleotide sequence ID" value="XM_003070511.1"/>
</dbReference>
<keyword evidence="2" id="KW-0808">Transferase</keyword>
<dbReference type="SUPFAM" id="SSF57850">
    <property type="entry name" value="RING/U-box"/>
    <property type="match status" value="1"/>
</dbReference>
<feature type="compositionally biased region" description="Low complexity" evidence="8">
    <location>
        <begin position="33"/>
        <end position="53"/>
    </location>
</feature>
<feature type="compositionally biased region" description="Acidic residues" evidence="8">
    <location>
        <begin position="627"/>
        <end position="643"/>
    </location>
</feature>
<keyword evidence="4" id="KW-0677">Repeat</keyword>
<feature type="region of interest" description="Disordered" evidence="8">
    <location>
        <begin position="624"/>
        <end position="643"/>
    </location>
</feature>
<dbReference type="HOGENOM" id="CLU_017097_0_0_1"/>
<evidence type="ECO:0000259" key="10">
    <source>
        <dbReference type="PROSITE" id="PS51873"/>
    </source>
</evidence>
<dbReference type="InterPro" id="IPR047544">
    <property type="entry name" value="RING-HC_RBR_RNF216"/>
</dbReference>
<comment type="pathway">
    <text evidence="1">Protein modification; protein ubiquitination.</text>
</comment>
<dbReference type="GO" id="GO:0016740">
    <property type="term" value="F:transferase activity"/>
    <property type="evidence" value="ECO:0007669"/>
    <property type="project" value="UniProtKB-KW"/>
</dbReference>
<dbReference type="PANTHER" id="PTHR22770:SF42">
    <property type="entry name" value="FINGER PROTEIN (ZIN), PUTATIVE (AFU_ORTHOLOGUE AFUA_4G03910)-RELATED"/>
    <property type="match status" value="1"/>
</dbReference>
<organism evidence="11 12">
    <name type="scientific">Coccidioides posadasii (strain C735)</name>
    <name type="common">Valley fever fungus</name>
    <dbReference type="NCBI Taxonomy" id="222929"/>
    <lineage>
        <taxon>Eukaryota</taxon>
        <taxon>Fungi</taxon>
        <taxon>Dikarya</taxon>
        <taxon>Ascomycota</taxon>
        <taxon>Pezizomycotina</taxon>
        <taxon>Eurotiomycetes</taxon>
        <taxon>Eurotiomycetidae</taxon>
        <taxon>Onygenales</taxon>
        <taxon>Onygenaceae</taxon>
        <taxon>Coccidioides</taxon>
    </lineage>
</organism>
<evidence type="ECO:0000256" key="3">
    <source>
        <dbReference type="ARBA" id="ARBA00022723"/>
    </source>
</evidence>
<evidence type="ECO:0000313" key="11">
    <source>
        <dbReference type="EMBL" id="EER28412.1"/>
    </source>
</evidence>
<evidence type="ECO:0000256" key="9">
    <source>
        <dbReference type="SAM" id="Phobius"/>
    </source>
</evidence>
<evidence type="ECO:0000256" key="7">
    <source>
        <dbReference type="ARBA" id="ARBA00022833"/>
    </source>
</evidence>
<comment type="caution">
    <text evidence="11">The sequence shown here is derived from an EMBL/GenBank/DDBJ whole genome shotgun (WGS) entry which is preliminary data.</text>
</comment>
<dbReference type="PROSITE" id="PS51873">
    <property type="entry name" value="TRIAD"/>
    <property type="match status" value="1"/>
</dbReference>
<dbReference type="CDD" id="cd16630">
    <property type="entry name" value="RING-HC_RBR_RNF216"/>
    <property type="match status" value="1"/>
</dbReference>
<dbReference type="PANTHER" id="PTHR22770">
    <property type="entry name" value="UBIQUITIN CONJUGATING ENZYME 7 INTERACTING PROTEIN-RELATED"/>
    <property type="match status" value="1"/>
</dbReference>
<dbReference type="CDD" id="cd14279">
    <property type="entry name" value="CUE"/>
    <property type="match status" value="1"/>
</dbReference>
<feature type="region of interest" description="Disordered" evidence="8">
    <location>
        <begin position="150"/>
        <end position="173"/>
    </location>
</feature>
<feature type="region of interest" description="Disordered" evidence="8">
    <location>
        <begin position="12"/>
        <end position="53"/>
    </location>
</feature>
<name>C5P3Z4_COCP7</name>
<feature type="compositionally biased region" description="Low complexity" evidence="8">
    <location>
        <begin position="12"/>
        <end position="25"/>
    </location>
</feature>